<dbReference type="SUPFAM" id="SSF53822">
    <property type="entry name" value="Periplasmic binding protein-like I"/>
    <property type="match status" value="1"/>
</dbReference>
<dbReference type="Gene3D" id="3.40.50.2300">
    <property type="match status" value="1"/>
</dbReference>
<dbReference type="VEuPathDB" id="VectorBase:AFUN2_002130"/>
<dbReference type="PANTHER" id="PTHR44755">
    <property type="entry name" value="NATRIURETIC PEPTIDE RECEPTOR 3-RELATED"/>
    <property type="match status" value="1"/>
</dbReference>
<feature type="signal peptide" evidence="6">
    <location>
        <begin position="1"/>
        <end position="34"/>
    </location>
</feature>
<evidence type="ECO:0000256" key="6">
    <source>
        <dbReference type="SAM" id="SignalP"/>
    </source>
</evidence>
<dbReference type="InterPro" id="IPR052612">
    <property type="entry name" value="ANP_Clearance_Receptor"/>
</dbReference>
<evidence type="ECO:0000256" key="1">
    <source>
        <dbReference type="ARBA" id="ARBA00004370"/>
    </source>
</evidence>
<feature type="chain" id="PRO_5021424320" evidence="6">
    <location>
        <begin position="35"/>
        <end position="247"/>
    </location>
</feature>
<dbReference type="PANTHER" id="PTHR44755:SF8">
    <property type="entry name" value="RECEPTOR LIGAND BINDING REGION DOMAIN-CONTAINING PROTEIN"/>
    <property type="match status" value="1"/>
</dbReference>
<dbReference type="GO" id="GO:0007165">
    <property type="term" value="P:signal transduction"/>
    <property type="evidence" value="ECO:0007669"/>
    <property type="project" value="TreeGrafter"/>
</dbReference>
<evidence type="ECO:0000256" key="3">
    <source>
        <dbReference type="ARBA" id="ARBA00022989"/>
    </source>
</evidence>
<feature type="domain" description="Receptor ligand binding region" evidence="7">
    <location>
        <begin position="151"/>
        <end position="231"/>
    </location>
</feature>
<dbReference type="AlphaFoldDB" id="A0A182R7Y7"/>
<keyword evidence="2" id="KW-0812">Transmembrane</keyword>
<proteinExistence type="predicted"/>
<dbReference type="InterPro" id="IPR028082">
    <property type="entry name" value="Peripla_BP_I"/>
</dbReference>
<dbReference type="Pfam" id="PF01094">
    <property type="entry name" value="ANF_receptor"/>
    <property type="match status" value="1"/>
</dbReference>
<organism evidence="8">
    <name type="scientific">Anopheles funestus</name>
    <name type="common">African malaria mosquito</name>
    <dbReference type="NCBI Taxonomy" id="62324"/>
    <lineage>
        <taxon>Eukaryota</taxon>
        <taxon>Metazoa</taxon>
        <taxon>Ecdysozoa</taxon>
        <taxon>Arthropoda</taxon>
        <taxon>Hexapoda</taxon>
        <taxon>Insecta</taxon>
        <taxon>Pterygota</taxon>
        <taxon>Neoptera</taxon>
        <taxon>Endopterygota</taxon>
        <taxon>Diptera</taxon>
        <taxon>Nematocera</taxon>
        <taxon>Culicoidea</taxon>
        <taxon>Culicidae</taxon>
        <taxon>Anophelinae</taxon>
        <taxon>Anopheles</taxon>
    </lineage>
</organism>
<comment type="subcellular location">
    <subcellularLocation>
        <location evidence="1">Membrane</location>
    </subcellularLocation>
</comment>
<dbReference type="STRING" id="62324.A0A182R7Y7"/>
<dbReference type="EnsemblMetazoa" id="AFUN002287-RA">
    <property type="protein sequence ID" value="AFUN002287-PA"/>
    <property type="gene ID" value="AFUN002287"/>
</dbReference>
<accession>A0A182R7Y7</accession>
<evidence type="ECO:0000256" key="2">
    <source>
        <dbReference type="ARBA" id="ARBA00022692"/>
    </source>
</evidence>
<sequence length="247" mass="26525">MDVAGHTRNKASLNSVPFVCVVLLCVSSCWRVTAHPRDHRASVQRSVEDTEIGQLLSNLVQANRDGDDYSLEEEESPGAVEGSSGGGSNGSVVGVQSPTGGVNRPIHDTRVHKRSLSNLEIQPIDDDRNYTVYHVGVLMASHLDSPFDLERCGPAIDLALDLVNQSLKKIHNVRLKKVQRSYATCSGSKSPGLAADLHFKKSVIAFIGPACAFALEPVAQLADYWNTPIITGMGDQVSDPQGLTPGK</sequence>
<feature type="region of interest" description="Disordered" evidence="5">
    <location>
        <begin position="68"/>
        <end position="106"/>
    </location>
</feature>
<dbReference type="GO" id="GO:0017046">
    <property type="term" value="F:peptide hormone binding"/>
    <property type="evidence" value="ECO:0007669"/>
    <property type="project" value="TreeGrafter"/>
</dbReference>
<keyword evidence="3" id="KW-1133">Transmembrane helix</keyword>
<dbReference type="InterPro" id="IPR001828">
    <property type="entry name" value="ANF_lig-bd_rcpt"/>
</dbReference>
<name>A0A182R7Y7_ANOFN</name>
<protein>
    <submittedName>
        <fullName evidence="8">ANF_receptor domain-containing protein</fullName>
    </submittedName>
</protein>
<keyword evidence="6" id="KW-0732">Signal</keyword>
<dbReference type="GO" id="GO:0038023">
    <property type="term" value="F:signaling receptor activity"/>
    <property type="evidence" value="ECO:0007669"/>
    <property type="project" value="TreeGrafter"/>
</dbReference>
<reference evidence="8" key="1">
    <citation type="submission" date="2020-05" db="UniProtKB">
        <authorList>
            <consortium name="EnsemblMetazoa"/>
        </authorList>
    </citation>
    <scope>IDENTIFICATION</scope>
    <source>
        <strain evidence="8">FUMOZ</strain>
    </source>
</reference>
<dbReference type="GO" id="GO:0016020">
    <property type="term" value="C:membrane"/>
    <property type="evidence" value="ECO:0007669"/>
    <property type="project" value="UniProtKB-SubCell"/>
</dbReference>
<evidence type="ECO:0000259" key="7">
    <source>
        <dbReference type="Pfam" id="PF01094"/>
    </source>
</evidence>
<evidence type="ECO:0000313" key="8">
    <source>
        <dbReference type="EnsemblMetazoa" id="AFUN002287-PA"/>
    </source>
</evidence>
<evidence type="ECO:0000256" key="5">
    <source>
        <dbReference type="SAM" id="MobiDB-lite"/>
    </source>
</evidence>
<keyword evidence="4" id="KW-0472">Membrane</keyword>
<dbReference type="VEuPathDB" id="VectorBase:AFUN002287"/>
<evidence type="ECO:0000256" key="4">
    <source>
        <dbReference type="ARBA" id="ARBA00023136"/>
    </source>
</evidence>